<evidence type="ECO:0000313" key="1">
    <source>
        <dbReference type="EMBL" id="RZN66656.1"/>
    </source>
</evidence>
<comment type="caution">
    <text evidence="1">The sequence shown here is derived from an EMBL/GenBank/DDBJ whole genome shotgun (WGS) entry which is preliminary data.</text>
</comment>
<accession>A0A520KVS6</accession>
<dbReference type="AlphaFoldDB" id="A0A520KVS6"/>
<protein>
    <submittedName>
        <fullName evidence="1">Uncharacterized protein</fullName>
    </submittedName>
</protein>
<sequence length="88" mass="10755">MHRQFRSQRLPEEKSLDARSVEIDRSYLPLDILREEIKEEILGGVNVSDKMMKRFIDYQLRFTDIIIENGFEDAYRIWKKKYLEIERC</sequence>
<evidence type="ECO:0000313" key="2">
    <source>
        <dbReference type="Proteomes" id="UP000320766"/>
    </source>
</evidence>
<gene>
    <name evidence="1" type="ORF">EF807_08255</name>
</gene>
<organism evidence="1 2">
    <name type="scientific">Candidatus Methanolliviera hydrocarbonicum</name>
    <dbReference type="NCBI Taxonomy" id="2491085"/>
    <lineage>
        <taxon>Archaea</taxon>
        <taxon>Methanobacteriati</taxon>
        <taxon>Methanobacteriota</taxon>
        <taxon>Candidatus Methanoliparia</taxon>
        <taxon>Candidatus Methanoliparales</taxon>
        <taxon>Candidatus Methanollivieraceae</taxon>
        <taxon>Candidatus Methanolliviera</taxon>
    </lineage>
</organism>
<dbReference type="Proteomes" id="UP000320766">
    <property type="component" value="Unassembled WGS sequence"/>
</dbReference>
<name>A0A520KVS6_9EURY</name>
<proteinExistence type="predicted"/>
<dbReference type="EMBL" id="RXIL01000154">
    <property type="protein sequence ID" value="RZN66656.1"/>
    <property type="molecule type" value="Genomic_DNA"/>
</dbReference>
<reference evidence="1 2" key="1">
    <citation type="journal article" date="2019" name="Nat. Microbiol.">
        <title>Wide diversity of methane and short-chain alkane metabolisms in uncultured archaea.</title>
        <authorList>
            <person name="Borrel G."/>
            <person name="Adam P.S."/>
            <person name="McKay L.J."/>
            <person name="Chen L.X."/>
            <person name="Sierra-Garcia I.N."/>
            <person name="Sieber C.M."/>
            <person name="Letourneur Q."/>
            <person name="Ghozlane A."/>
            <person name="Andersen G.L."/>
            <person name="Li W.J."/>
            <person name="Hallam S.J."/>
            <person name="Muyzer G."/>
            <person name="de Oliveira V.M."/>
            <person name="Inskeep W.P."/>
            <person name="Banfield J.F."/>
            <person name="Gribaldo S."/>
        </authorList>
    </citation>
    <scope>NUCLEOTIDE SEQUENCE [LARGE SCALE GENOMIC DNA]</scope>
    <source>
        <strain evidence="1">NM1b</strain>
    </source>
</reference>